<reference evidence="2" key="1">
    <citation type="submission" date="2022-05" db="EMBL/GenBank/DDBJ databases">
        <authorList>
            <person name="Jo J.-H."/>
            <person name="Im W.-T."/>
        </authorList>
    </citation>
    <scope>NUCLEOTIDE SEQUENCE</scope>
    <source>
        <strain evidence="2">SE220</strain>
    </source>
</reference>
<feature type="transmembrane region" description="Helical" evidence="1">
    <location>
        <begin position="51"/>
        <end position="72"/>
    </location>
</feature>
<evidence type="ECO:0000256" key="1">
    <source>
        <dbReference type="SAM" id="Phobius"/>
    </source>
</evidence>
<keyword evidence="3" id="KW-1185">Reference proteome</keyword>
<sequence>MTEQTRAAPFETRLPQLRGRWVSAYQLLWVTLAIVAAGVMTASIYRGDAEPAVLMLRLIKTAVLIAVCAILLRNRKSDPVAALLSLAFLSWAVTSNFDFSSPALVPMLADRLRFLLFAIALLLFPDGSWRPRWTRSIAVASMLVFVLGIAEGTGIAPSRLFLPAAVACILIAIFSLIVRFRDARSEAVRQQLKWVALGLVAGVALILIARAGASLSRVIPQPYSIPVLWEGVFQLGIIVVALGFLTSLLRYRLFDAETAISRSAALAVLTLAIVATFAGTEASIEWIGQQYFGMGIGNISAAMAAAVAAVILNPLHNRISDWAEHRFQRDLVTLKRDLPELLVELSGRASTRELGTMALPRIRRAMHASRVALIVHGKVAAVDGIDLRSVRSWARSAVTQEPRVPGDVFPTRIELNEPNGEISACLALGPRPDGTVQAKDELAAIAAIAPNLRRAIAAAGHVDRHAAHQAADRRLIAKQIDLLSARLAELERTRSRPLIGGA</sequence>
<name>A0ABT0S1K2_9SPHN</name>
<organism evidence="2 3">
    <name type="scientific">Sphingomonas hankyongi</name>
    <dbReference type="NCBI Taxonomy" id="2908209"/>
    <lineage>
        <taxon>Bacteria</taxon>
        <taxon>Pseudomonadati</taxon>
        <taxon>Pseudomonadota</taxon>
        <taxon>Alphaproteobacteria</taxon>
        <taxon>Sphingomonadales</taxon>
        <taxon>Sphingomonadaceae</taxon>
        <taxon>Sphingomonas</taxon>
    </lineage>
</organism>
<feature type="transmembrane region" description="Helical" evidence="1">
    <location>
        <begin position="291"/>
        <end position="312"/>
    </location>
</feature>
<dbReference type="RefSeq" id="WP_249831224.1">
    <property type="nucleotide sequence ID" value="NZ_JAMGBE010000002.1"/>
</dbReference>
<accession>A0ABT0S1K2</accession>
<feature type="transmembrane region" description="Helical" evidence="1">
    <location>
        <begin position="21"/>
        <end position="45"/>
    </location>
</feature>
<protein>
    <submittedName>
        <fullName evidence="2">Uncharacterized protein</fullName>
    </submittedName>
</protein>
<feature type="transmembrane region" description="Helical" evidence="1">
    <location>
        <begin position="263"/>
        <end position="279"/>
    </location>
</feature>
<feature type="transmembrane region" description="Helical" evidence="1">
    <location>
        <begin position="103"/>
        <end position="124"/>
    </location>
</feature>
<keyword evidence="1" id="KW-1133">Transmembrane helix</keyword>
<keyword evidence="1" id="KW-0472">Membrane</keyword>
<feature type="transmembrane region" description="Helical" evidence="1">
    <location>
        <begin position="192"/>
        <end position="212"/>
    </location>
</feature>
<feature type="transmembrane region" description="Helical" evidence="1">
    <location>
        <begin position="232"/>
        <end position="251"/>
    </location>
</feature>
<evidence type="ECO:0000313" key="2">
    <source>
        <dbReference type="EMBL" id="MCL6729749.1"/>
    </source>
</evidence>
<gene>
    <name evidence="2" type="ORF">LZ538_06730</name>
</gene>
<evidence type="ECO:0000313" key="3">
    <source>
        <dbReference type="Proteomes" id="UP001165342"/>
    </source>
</evidence>
<dbReference type="EMBL" id="JAMGBE010000002">
    <property type="protein sequence ID" value="MCL6729749.1"/>
    <property type="molecule type" value="Genomic_DNA"/>
</dbReference>
<feature type="transmembrane region" description="Helical" evidence="1">
    <location>
        <begin position="136"/>
        <end position="155"/>
    </location>
</feature>
<proteinExistence type="predicted"/>
<feature type="transmembrane region" description="Helical" evidence="1">
    <location>
        <begin position="161"/>
        <end position="180"/>
    </location>
</feature>
<dbReference type="Proteomes" id="UP001165342">
    <property type="component" value="Unassembled WGS sequence"/>
</dbReference>
<keyword evidence="1" id="KW-0812">Transmembrane</keyword>
<feature type="transmembrane region" description="Helical" evidence="1">
    <location>
        <begin position="79"/>
        <end position="97"/>
    </location>
</feature>
<comment type="caution">
    <text evidence="2">The sequence shown here is derived from an EMBL/GenBank/DDBJ whole genome shotgun (WGS) entry which is preliminary data.</text>
</comment>